<dbReference type="EMBL" id="KV255163">
    <property type="protein sequence ID" value="KZT75394.1"/>
    <property type="molecule type" value="Genomic_DNA"/>
</dbReference>
<evidence type="ECO:0000313" key="1">
    <source>
        <dbReference type="EMBL" id="KZT75394.1"/>
    </source>
</evidence>
<sequence>MVSRRWKRLSTMEAPLAGSVAQPGGRCWSMMRDDGRRGLRRWLARLALVARCCRRESFSCGGGAAAGRRSGDAPTMS</sequence>
<gene>
    <name evidence="1" type="ORF">F511_47581</name>
</gene>
<dbReference type="Proteomes" id="UP000250235">
    <property type="component" value="Unassembled WGS sequence"/>
</dbReference>
<dbReference type="AlphaFoldDB" id="A0A2Z6ZQP1"/>
<organism evidence="1 2">
    <name type="scientific">Dorcoceras hygrometricum</name>
    <dbReference type="NCBI Taxonomy" id="472368"/>
    <lineage>
        <taxon>Eukaryota</taxon>
        <taxon>Viridiplantae</taxon>
        <taxon>Streptophyta</taxon>
        <taxon>Embryophyta</taxon>
        <taxon>Tracheophyta</taxon>
        <taxon>Spermatophyta</taxon>
        <taxon>Magnoliopsida</taxon>
        <taxon>eudicotyledons</taxon>
        <taxon>Gunneridae</taxon>
        <taxon>Pentapetalae</taxon>
        <taxon>asterids</taxon>
        <taxon>lamiids</taxon>
        <taxon>Lamiales</taxon>
        <taxon>Gesneriaceae</taxon>
        <taxon>Didymocarpoideae</taxon>
        <taxon>Trichosporeae</taxon>
        <taxon>Loxocarpinae</taxon>
        <taxon>Dorcoceras</taxon>
    </lineage>
</organism>
<proteinExistence type="predicted"/>
<accession>A0A2Z6ZQP1</accession>
<reference evidence="1 2" key="1">
    <citation type="journal article" date="2015" name="Proc. Natl. Acad. Sci. U.S.A.">
        <title>The resurrection genome of Boea hygrometrica: A blueprint for survival of dehydration.</title>
        <authorList>
            <person name="Xiao L."/>
            <person name="Yang G."/>
            <person name="Zhang L."/>
            <person name="Yang X."/>
            <person name="Zhao S."/>
            <person name="Ji Z."/>
            <person name="Zhou Q."/>
            <person name="Hu M."/>
            <person name="Wang Y."/>
            <person name="Chen M."/>
            <person name="Xu Y."/>
            <person name="Jin H."/>
            <person name="Xiao X."/>
            <person name="Hu G."/>
            <person name="Bao F."/>
            <person name="Hu Y."/>
            <person name="Wan P."/>
            <person name="Li L."/>
            <person name="Deng X."/>
            <person name="Kuang T."/>
            <person name="Xiang C."/>
            <person name="Zhu J.K."/>
            <person name="Oliver M.J."/>
            <person name="He Y."/>
        </authorList>
    </citation>
    <scope>NUCLEOTIDE SEQUENCE [LARGE SCALE GENOMIC DNA]</scope>
    <source>
        <strain evidence="2">cv. XS01</strain>
    </source>
</reference>
<keyword evidence="2" id="KW-1185">Reference proteome</keyword>
<evidence type="ECO:0000313" key="2">
    <source>
        <dbReference type="Proteomes" id="UP000250235"/>
    </source>
</evidence>
<protein>
    <submittedName>
        <fullName evidence="1">Uncharacterized protein</fullName>
    </submittedName>
</protein>
<name>A0A2Z6ZQP1_9LAMI</name>